<organism evidence="2 3">
    <name type="scientific">Skermanella aerolata</name>
    <dbReference type="NCBI Taxonomy" id="393310"/>
    <lineage>
        <taxon>Bacteria</taxon>
        <taxon>Pseudomonadati</taxon>
        <taxon>Pseudomonadota</taxon>
        <taxon>Alphaproteobacteria</taxon>
        <taxon>Rhodospirillales</taxon>
        <taxon>Azospirillaceae</taxon>
        <taxon>Skermanella</taxon>
    </lineage>
</organism>
<dbReference type="EMBL" id="BJYZ01000026">
    <property type="protein sequence ID" value="GEO41212.1"/>
    <property type="molecule type" value="Genomic_DNA"/>
</dbReference>
<protein>
    <recommendedName>
        <fullName evidence="4">Transmembrane protein</fullName>
    </recommendedName>
</protein>
<sequence>MKPAAAWAGLSAGLLALGLYPVLIHTAVVSGAGTGPATVFALVQAGVTGLALARTAKRYRWMALIGVAGLAVTSWYSARDGLLAASGISHAMIYLGLLALFGNSLAAGREPLITAIARKVRGYLTPEMEIYTRRVTWAWCLFCGAQLAGSLVLLATATDETWSFFVNVMDLPLLLTMFAVEYCWRLYLFWNYPHGSILDIVRVFMEEQQSGSRDAA</sequence>
<feature type="transmembrane region" description="Helical" evidence="1">
    <location>
        <begin position="36"/>
        <end position="52"/>
    </location>
</feature>
<accession>A0A512DXK9</accession>
<feature type="transmembrane region" description="Helical" evidence="1">
    <location>
        <begin position="59"/>
        <end position="76"/>
    </location>
</feature>
<keyword evidence="1" id="KW-0812">Transmembrane</keyword>
<evidence type="ECO:0000256" key="1">
    <source>
        <dbReference type="SAM" id="Phobius"/>
    </source>
</evidence>
<keyword evidence="3" id="KW-1185">Reference proteome</keyword>
<gene>
    <name evidence="2" type="ORF">SAE02_53600</name>
</gene>
<feature type="transmembrane region" description="Helical" evidence="1">
    <location>
        <begin position="164"/>
        <end position="184"/>
    </location>
</feature>
<comment type="caution">
    <text evidence="2">The sequence shown here is derived from an EMBL/GenBank/DDBJ whole genome shotgun (WGS) entry which is preliminary data.</text>
</comment>
<dbReference type="Proteomes" id="UP000321523">
    <property type="component" value="Unassembled WGS sequence"/>
</dbReference>
<feature type="transmembrane region" description="Helical" evidence="1">
    <location>
        <begin position="137"/>
        <end position="158"/>
    </location>
</feature>
<dbReference type="AlphaFoldDB" id="A0A512DXK9"/>
<keyword evidence="1" id="KW-1133">Transmembrane helix</keyword>
<evidence type="ECO:0000313" key="2">
    <source>
        <dbReference type="EMBL" id="GEO41212.1"/>
    </source>
</evidence>
<proteinExistence type="predicted"/>
<keyword evidence="1" id="KW-0472">Membrane</keyword>
<dbReference type="OrthoDB" id="7302606at2"/>
<evidence type="ECO:0000313" key="3">
    <source>
        <dbReference type="Proteomes" id="UP000321523"/>
    </source>
</evidence>
<name>A0A512DXK9_9PROT</name>
<dbReference type="RefSeq" id="WP_052832169.1">
    <property type="nucleotide sequence ID" value="NZ_BJYZ01000026.1"/>
</dbReference>
<evidence type="ECO:0008006" key="4">
    <source>
        <dbReference type="Google" id="ProtNLM"/>
    </source>
</evidence>
<reference evidence="2 3" key="1">
    <citation type="submission" date="2019-07" db="EMBL/GenBank/DDBJ databases">
        <title>Whole genome shotgun sequence of Skermanella aerolata NBRC 106429.</title>
        <authorList>
            <person name="Hosoyama A."/>
            <person name="Uohara A."/>
            <person name="Ohji S."/>
            <person name="Ichikawa N."/>
        </authorList>
    </citation>
    <scope>NUCLEOTIDE SEQUENCE [LARGE SCALE GENOMIC DNA]</scope>
    <source>
        <strain evidence="2 3">NBRC 106429</strain>
    </source>
</reference>